<dbReference type="Gene3D" id="1.10.443.10">
    <property type="entry name" value="Intergrase catalytic core"/>
    <property type="match status" value="1"/>
</dbReference>
<evidence type="ECO:0000313" key="3">
    <source>
        <dbReference type="EMBL" id="VVN43819.1"/>
    </source>
</evidence>
<evidence type="ECO:0000313" key="2">
    <source>
        <dbReference type="EMBL" id="VVM84457.1"/>
    </source>
</evidence>
<keyword evidence="1" id="KW-0233">DNA recombination</keyword>
<dbReference type="GO" id="GO:0003677">
    <property type="term" value="F:DNA binding"/>
    <property type="evidence" value="ECO:0007669"/>
    <property type="project" value="InterPro"/>
</dbReference>
<evidence type="ECO:0000256" key="1">
    <source>
        <dbReference type="ARBA" id="ARBA00023172"/>
    </source>
</evidence>
<evidence type="ECO:0000313" key="4">
    <source>
        <dbReference type="Proteomes" id="UP000325607"/>
    </source>
</evidence>
<protein>
    <recommendedName>
        <fullName evidence="6">Tyr recombinase domain-containing protein</fullName>
    </recommendedName>
</protein>
<dbReference type="Proteomes" id="UP000326953">
    <property type="component" value="Unassembled WGS sequence"/>
</dbReference>
<dbReference type="InterPro" id="IPR011010">
    <property type="entry name" value="DNA_brk_join_enz"/>
</dbReference>
<evidence type="ECO:0008006" key="6">
    <source>
        <dbReference type="Google" id="ProtNLM"/>
    </source>
</evidence>
<dbReference type="EMBL" id="CABVHK010000026">
    <property type="protein sequence ID" value="VVN43819.1"/>
    <property type="molecule type" value="Genomic_DNA"/>
</dbReference>
<dbReference type="InterPro" id="IPR013762">
    <property type="entry name" value="Integrase-like_cat_sf"/>
</dbReference>
<dbReference type="Proteomes" id="UP000325607">
    <property type="component" value="Unassembled WGS sequence"/>
</dbReference>
<dbReference type="GO" id="GO:0015074">
    <property type="term" value="P:DNA integration"/>
    <property type="evidence" value="ECO:0007669"/>
    <property type="project" value="InterPro"/>
</dbReference>
<dbReference type="EMBL" id="CABVGX010000017">
    <property type="protein sequence ID" value="VVM84457.1"/>
    <property type="molecule type" value="Genomic_DNA"/>
</dbReference>
<reference evidence="4 5" key="1">
    <citation type="submission" date="2019-09" db="EMBL/GenBank/DDBJ databases">
        <authorList>
            <person name="Chandra G."/>
            <person name="Truman W A."/>
        </authorList>
    </citation>
    <scope>NUCLEOTIDE SEQUENCE [LARGE SCALE GENOMIC DNA]</scope>
    <source>
        <strain evidence="2">PS645</strain>
        <strain evidence="3">PS662</strain>
    </source>
</reference>
<evidence type="ECO:0000313" key="5">
    <source>
        <dbReference type="Proteomes" id="UP000326953"/>
    </source>
</evidence>
<gene>
    <name evidence="2" type="ORF">PS645_02445</name>
    <name evidence="3" type="ORF">PS662_05660</name>
</gene>
<name>A0A5E6SW62_PSEFL</name>
<proteinExistence type="predicted"/>
<accession>A0A5E6SW62</accession>
<dbReference type="GO" id="GO:0006310">
    <property type="term" value="P:DNA recombination"/>
    <property type="evidence" value="ECO:0007669"/>
    <property type="project" value="UniProtKB-KW"/>
</dbReference>
<dbReference type="AlphaFoldDB" id="A0A5E6SW62"/>
<organism evidence="2 4">
    <name type="scientific">Pseudomonas fluorescens</name>
    <dbReference type="NCBI Taxonomy" id="294"/>
    <lineage>
        <taxon>Bacteria</taxon>
        <taxon>Pseudomonadati</taxon>
        <taxon>Pseudomonadota</taxon>
        <taxon>Gammaproteobacteria</taxon>
        <taxon>Pseudomonadales</taxon>
        <taxon>Pseudomonadaceae</taxon>
        <taxon>Pseudomonas</taxon>
    </lineage>
</organism>
<sequence>MSIQLYVLFKNVKLPDHAMPIAGSKDYRIIRRNYESFAVLRWPDGRPCHLATLWMQSKLQRSGGRDTPNTYSAQITPLIRYCYSKKISFHEMNDELFYEFTQQLKWEKRLGKFGTESKRINNTSIQIQSRALDLMEWITRSFPDSLGKGLVGETSHSRIIVEWRLNRYTGKRYMWHRHLMESVSEKFDKAPIPENFISSIQNEIFRKHDIANLPTSSKRKLKIFPDLFMAQNTYLYERRMFSIRLMKLMGLRPEELVDIPLDLNQSVLSRKSIAVPTKKRGKPAPIRYFTVTLRAALDFNRYLKARLTFLQQLKDFESARPLRKHPNLLTLNDALLLGIDGQPLQKQSLTKEFDRICIDAGLGAVRTCLSMFRHRFITREIHYLLDVAFAKDAKFKTHWTEALRDSICAQVLPKTGQAKEKSLWHYFHYEYDLMTQTIGYTKSIENRDRLESAQESLLNLKHDSILLSNAPITDRIRELEDVIYALQAELMSGLPPVTP</sequence>
<dbReference type="SUPFAM" id="SSF56349">
    <property type="entry name" value="DNA breaking-rejoining enzymes"/>
    <property type="match status" value="1"/>
</dbReference>